<feature type="chain" id="PRO_5021865252" evidence="4">
    <location>
        <begin position="19"/>
        <end position="937"/>
    </location>
</feature>
<dbReference type="InterPro" id="IPR008979">
    <property type="entry name" value="Galactose-bd-like_sf"/>
</dbReference>
<dbReference type="NCBIfam" id="TIGR01180">
    <property type="entry name" value="aman2_put"/>
    <property type="match status" value="1"/>
</dbReference>
<dbReference type="RefSeq" id="WP_143374636.1">
    <property type="nucleotide sequence ID" value="NZ_VJVZ01000012.1"/>
</dbReference>
<dbReference type="InterPro" id="IPR008928">
    <property type="entry name" value="6-hairpin_glycosidase_sf"/>
</dbReference>
<dbReference type="Gene3D" id="2.60.120.260">
    <property type="entry name" value="Galactose-binding domain-like"/>
    <property type="match status" value="1"/>
</dbReference>
<feature type="domain" description="Glycosyl hydrolase family 92" evidence="6">
    <location>
        <begin position="260"/>
        <end position="677"/>
    </location>
</feature>
<dbReference type="AlphaFoldDB" id="A0A552UWI4"/>
<evidence type="ECO:0000259" key="7">
    <source>
        <dbReference type="Pfam" id="PF17678"/>
    </source>
</evidence>
<dbReference type="InterPro" id="IPR050883">
    <property type="entry name" value="PNGase"/>
</dbReference>
<evidence type="ECO:0000259" key="5">
    <source>
        <dbReference type="Pfam" id="PF00754"/>
    </source>
</evidence>
<evidence type="ECO:0000259" key="6">
    <source>
        <dbReference type="Pfam" id="PF07971"/>
    </source>
</evidence>
<evidence type="ECO:0000313" key="8">
    <source>
        <dbReference type="EMBL" id="TRW22593.1"/>
    </source>
</evidence>
<keyword evidence="9" id="KW-1185">Reference proteome</keyword>
<comment type="caution">
    <text evidence="8">The sequence shown here is derived from an EMBL/GenBank/DDBJ whole genome shotgun (WGS) entry which is preliminary data.</text>
</comment>
<reference evidence="8 9" key="1">
    <citation type="submission" date="2019-07" db="EMBL/GenBank/DDBJ databases">
        <title>Flavobacterium sp. nov., isolated from glacier ice.</title>
        <authorList>
            <person name="Liu Q."/>
            <person name="Xin Y.-H."/>
        </authorList>
    </citation>
    <scope>NUCLEOTIDE SEQUENCE [LARGE SCALE GENOMIC DNA]</scope>
    <source>
        <strain evidence="8 9">ZT4R6</strain>
    </source>
</reference>
<feature type="domain" description="Glycosyl hydrolase family 92 N-terminal" evidence="7">
    <location>
        <begin position="27"/>
        <end position="254"/>
    </location>
</feature>
<dbReference type="Gene3D" id="1.20.1050.60">
    <property type="entry name" value="alpha-1,2-mannosidase"/>
    <property type="match status" value="1"/>
</dbReference>
<dbReference type="SUPFAM" id="SSF49785">
    <property type="entry name" value="Galactose-binding domain-like"/>
    <property type="match status" value="1"/>
</dbReference>
<protein>
    <submittedName>
        <fullName evidence="8">Alpha-mannosidase</fullName>
    </submittedName>
</protein>
<organism evidence="8 9">
    <name type="scientific">Flavobacterium zepuense</name>
    <dbReference type="NCBI Taxonomy" id="2593302"/>
    <lineage>
        <taxon>Bacteria</taxon>
        <taxon>Pseudomonadati</taxon>
        <taxon>Bacteroidota</taxon>
        <taxon>Flavobacteriia</taxon>
        <taxon>Flavobacteriales</taxon>
        <taxon>Flavobacteriaceae</taxon>
        <taxon>Flavobacterium</taxon>
    </lineage>
</organism>
<dbReference type="Pfam" id="PF00754">
    <property type="entry name" value="F5_F8_type_C"/>
    <property type="match status" value="1"/>
</dbReference>
<dbReference type="InterPro" id="IPR012939">
    <property type="entry name" value="Glyco_hydro_92"/>
</dbReference>
<proteinExistence type="predicted"/>
<dbReference type="InterPro" id="IPR005887">
    <property type="entry name" value="GH92_a_mannosidase_put"/>
</dbReference>
<keyword evidence="4" id="KW-0732">Signal</keyword>
<sequence>MKKSLLIAFSLLSACAFSQKANRAQQVNPFIGTGGHGHTFPGATVPFGMVQLSPDTRIDGSWDGCSGYHYSDSVIYGFSHTHLNGTGVSDYGDIMLMPTMGEPSLNNQEYSSPFKHSNEKASAGYYSVLLDDDAIAVDLTASPRVGLHQYTFSKKGQANIILDLNHRDQLIMGEVRIINDKVVEVMRRSSAWATDQYVYARIEFSAPMKITKINNNAFAPAKVTDTFFAGSILALSFSKDVEKGEKLLVKVALSPTGTAGAAKNMASEMPKWNFKKAVASAEALWNKELRKIEITEADPNKNTIFYTALYHTMMQPNIAMDVDGQYRGRDNQIHNAEGFDYYSVFSLWDTFRAANPLYTLIEKKRTADFINTFITQYEQGGRLPVWELASNETDCMIGYHSVSVMADAMAKGIKGFDYNKAFEAAKHSAMLDHLGLDAYKRNGFISIDDEHESVSKTLEYAYDDWCIAQMANILHKDADYQYFMKRSQNWKNLFDPQTKHMRPKKNGGWDTPFDAREVNNNYTEGNSWQYSFFVLQDIHGMIEAYGGKDKFEAKLDEMFSLPSATTGREQADITGLIGQYAHGNEPSHHMAYLYNWVDKPEKANEKVHYILDNFYKNSPDGLIGNEDCGQMSAWYVLSSMGIYQVTPGEAGWDTVIPHFNTIKLHLENGTNPVITRNTPQRWLLDVTSEEYDEPLVDDIVPVPVIEAPSQSFKDSLPISFKGFSPTDKVYFTITQARSSQWDGYKPYNNPVVTTLSRPVVSFYAERDGVASDTITAFFYKKPNNYTISIKSKYNPQYHAGGPDGLLDGIMGTENWRKGDWQGYQGQDFEAVIDLQKQMKVNSIAANFLQDSRAWIVFPTKVEFYTSADNVNFTLAKTINNTVAAQDYKAQVQKLNASLPGTTARYIKIKAYNFGKLPAWHQGAGGDAFIFIDEVEVK</sequence>
<dbReference type="PROSITE" id="PS51257">
    <property type="entry name" value="PROKAR_LIPOPROTEIN"/>
    <property type="match status" value="1"/>
</dbReference>
<dbReference type="InterPro" id="IPR000421">
    <property type="entry name" value="FA58C"/>
</dbReference>
<evidence type="ECO:0000256" key="4">
    <source>
        <dbReference type="SAM" id="SignalP"/>
    </source>
</evidence>
<dbReference type="Pfam" id="PF17678">
    <property type="entry name" value="Glyco_hydro_92N"/>
    <property type="match status" value="1"/>
</dbReference>
<dbReference type="GO" id="GO:0000224">
    <property type="term" value="F:peptide-N4-(N-acetyl-beta-glucosaminyl)asparagine amidase activity"/>
    <property type="evidence" value="ECO:0007669"/>
    <property type="project" value="TreeGrafter"/>
</dbReference>
<dbReference type="InterPro" id="IPR041371">
    <property type="entry name" value="GH92_N"/>
</dbReference>
<dbReference type="GO" id="GO:0006516">
    <property type="term" value="P:glycoprotein catabolic process"/>
    <property type="evidence" value="ECO:0007669"/>
    <property type="project" value="TreeGrafter"/>
</dbReference>
<dbReference type="SUPFAM" id="SSF48208">
    <property type="entry name" value="Six-hairpin glycosidases"/>
    <property type="match status" value="1"/>
</dbReference>
<dbReference type="Gene3D" id="2.70.98.10">
    <property type="match status" value="1"/>
</dbReference>
<dbReference type="GO" id="GO:0005975">
    <property type="term" value="P:carbohydrate metabolic process"/>
    <property type="evidence" value="ECO:0007669"/>
    <property type="project" value="InterPro"/>
</dbReference>
<dbReference type="GO" id="GO:0005829">
    <property type="term" value="C:cytosol"/>
    <property type="evidence" value="ECO:0007669"/>
    <property type="project" value="TreeGrafter"/>
</dbReference>
<evidence type="ECO:0000256" key="3">
    <source>
        <dbReference type="ARBA" id="ARBA00022837"/>
    </source>
</evidence>
<dbReference type="GO" id="GO:0030246">
    <property type="term" value="F:carbohydrate binding"/>
    <property type="evidence" value="ECO:0007669"/>
    <property type="project" value="InterPro"/>
</dbReference>
<dbReference type="PANTHER" id="PTHR12143">
    <property type="entry name" value="PEPTIDE N-GLYCANASE PNGASE -RELATED"/>
    <property type="match status" value="1"/>
</dbReference>
<gene>
    <name evidence="8" type="ORF">FMM05_17085</name>
</gene>
<dbReference type="OrthoDB" id="9804511at2"/>
<evidence type="ECO:0000256" key="2">
    <source>
        <dbReference type="ARBA" id="ARBA00011245"/>
    </source>
</evidence>
<evidence type="ECO:0000256" key="1">
    <source>
        <dbReference type="ARBA" id="ARBA00001913"/>
    </source>
</evidence>
<keyword evidence="3" id="KW-0106">Calcium</keyword>
<comment type="subunit">
    <text evidence="2">Monomer.</text>
</comment>
<dbReference type="InterPro" id="IPR014718">
    <property type="entry name" value="GH-type_carb-bd"/>
</dbReference>
<dbReference type="Gene3D" id="3.30.2080.10">
    <property type="entry name" value="GH92 mannosidase domain"/>
    <property type="match status" value="1"/>
</dbReference>
<dbReference type="Proteomes" id="UP000320643">
    <property type="component" value="Unassembled WGS sequence"/>
</dbReference>
<feature type="domain" description="F5/8 type C" evidence="5">
    <location>
        <begin position="796"/>
        <end position="911"/>
    </location>
</feature>
<accession>A0A552UWI4</accession>
<dbReference type="PANTHER" id="PTHR12143:SF39">
    <property type="entry name" value="SECRETED PROTEIN"/>
    <property type="match status" value="1"/>
</dbReference>
<dbReference type="EMBL" id="VJVZ01000012">
    <property type="protein sequence ID" value="TRW22593.1"/>
    <property type="molecule type" value="Genomic_DNA"/>
</dbReference>
<comment type="cofactor">
    <cofactor evidence="1">
        <name>Ca(2+)</name>
        <dbReference type="ChEBI" id="CHEBI:29108"/>
    </cofactor>
</comment>
<dbReference type="Pfam" id="PF07971">
    <property type="entry name" value="Glyco_hydro_92"/>
    <property type="match status" value="1"/>
</dbReference>
<feature type="signal peptide" evidence="4">
    <location>
        <begin position="1"/>
        <end position="18"/>
    </location>
</feature>
<dbReference type="FunFam" id="1.20.1050.60:FF:000001">
    <property type="entry name" value="Putative alpha-1,2-mannosidase"/>
    <property type="match status" value="1"/>
</dbReference>
<name>A0A552UWI4_9FLAO</name>
<evidence type="ECO:0000313" key="9">
    <source>
        <dbReference type="Proteomes" id="UP000320643"/>
    </source>
</evidence>
<dbReference type="Gene3D" id="1.20.1610.10">
    <property type="entry name" value="alpha-1,2-mannosidases domains"/>
    <property type="match status" value="1"/>
</dbReference>